<dbReference type="RefSeq" id="WP_379230366.1">
    <property type="nucleotide sequence ID" value="NZ_JBHSTE010000001.1"/>
</dbReference>
<name>A0ABW1UXW3_9BACL</name>
<proteinExistence type="predicted"/>
<evidence type="ECO:0000256" key="1">
    <source>
        <dbReference type="SAM" id="Coils"/>
    </source>
</evidence>
<sequence length="237" mass="26706">MRKNSSLIGVLACCVIIAACSIVTGNRTAEQWLELLQAGVVAEDNFRFSGTVVMGFEDGLALTPFAFNGEIEEHKQIALHAEQSSSLVHNPVNEIEFIAQHYKEAEITHNGLDEAHASNIVVLQVQVDEKAATERWKELLKQELSNVGLEALTSAKEQNKHLALVQQEIDRSQRELEEMLNKLNVEMQVELTIDPSRIVPLQMNENITMKYVKDGMDIHEFRKSNIKFDLSPDEVVR</sequence>
<dbReference type="EMBL" id="JBHSTE010000001">
    <property type="protein sequence ID" value="MFC6331287.1"/>
    <property type="molecule type" value="Genomic_DNA"/>
</dbReference>
<protein>
    <submittedName>
        <fullName evidence="2">Uncharacterized protein</fullName>
    </submittedName>
</protein>
<evidence type="ECO:0000313" key="2">
    <source>
        <dbReference type="EMBL" id="MFC6331287.1"/>
    </source>
</evidence>
<accession>A0ABW1UXW3</accession>
<reference evidence="3" key="1">
    <citation type="journal article" date="2019" name="Int. J. Syst. Evol. Microbiol.">
        <title>The Global Catalogue of Microorganisms (GCM) 10K type strain sequencing project: providing services to taxonomists for standard genome sequencing and annotation.</title>
        <authorList>
            <consortium name="The Broad Institute Genomics Platform"/>
            <consortium name="The Broad Institute Genome Sequencing Center for Infectious Disease"/>
            <person name="Wu L."/>
            <person name="Ma J."/>
        </authorList>
    </citation>
    <scope>NUCLEOTIDE SEQUENCE [LARGE SCALE GENOMIC DNA]</scope>
    <source>
        <strain evidence="3">PCU 280</strain>
    </source>
</reference>
<organism evidence="2 3">
    <name type="scientific">Paenibacillus septentrionalis</name>
    <dbReference type="NCBI Taxonomy" id="429342"/>
    <lineage>
        <taxon>Bacteria</taxon>
        <taxon>Bacillati</taxon>
        <taxon>Bacillota</taxon>
        <taxon>Bacilli</taxon>
        <taxon>Bacillales</taxon>
        <taxon>Paenibacillaceae</taxon>
        <taxon>Paenibacillus</taxon>
    </lineage>
</organism>
<keyword evidence="3" id="KW-1185">Reference proteome</keyword>
<feature type="coiled-coil region" evidence="1">
    <location>
        <begin position="155"/>
        <end position="189"/>
    </location>
</feature>
<gene>
    <name evidence="2" type="ORF">ACFP56_01515</name>
</gene>
<evidence type="ECO:0000313" key="3">
    <source>
        <dbReference type="Proteomes" id="UP001596233"/>
    </source>
</evidence>
<dbReference type="Proteomes" id="UP001596233">
    <property type="component" value="Unassembled WGS sequence"/>
</dbReference>
<dbReference type="PROSITE" id="PS51257">
    <property type="entry name" value="PROKAR_LIPOPROTEIN"/>
    <property type="match status" value="1"/>
</dbReference>
<comment type="caution">
    <text evidence="2">The sequence shown here is derived from an EMBL/GenBank/DDBJ whole genome shotgun (WGS) entry which is preliminary data.</text>
</comment>
<keyword evidence="1" id="KW-0175">Coiled coil</keyword>